<proteinExistence type="predicted"/>
<reference evidence="1 2" key="1">
    <citation type="submission" date="2016-10" db="EMBL/GenBank/DDBJ databases">
        <authorList>
            <person name="de Groot N.N."/>
        </authorList>
    </citation>
    <scope>NUCLEOTIDE SEQUENCE [LARGE SCALE GENOMIC DNA]</scope>
    <source>
        <strain evidence="1 2">DSM 25947</strain>
    </source>
</reference>
<organism evidence="1 2">
    <name type="scientific">Draconibacterium orientale</name>
    <dbReference type="NCBI Taxonomy" id="1168034"/>
    <lineage>
        <taxon>Bacteria</taxon>
        <taxon>Pseudomonadati</taxon>
        <taxon>Bacteroidota</taxon>
        <taxon>Bacteroidia</taxon>
        <taxon>Marinilabiliales</taxon>
        <taxon>Prolixibacteraceae</taxon>
        <taxon>Draconibacterium</taxon>
    </lineage>
</organism>
<evidence type="ECO:0000313" key="1">
    <source>
        <dbReference type="EMBL" id="SES83437.1"/>
    </source>
</evidence>
<sequence length="49" mass="5523">MFVARSNCVSVGQERSPKSAPQLTLTVKYKPEKKQLGNLLFLSQNHGYE</sequence>
<dbReference type="Proteomes" id="UP000181981">
    <property type="component" value="Unassembled WGS sequence"/>
</dbReference>
<protein>
    <submittedName>
        <fullName evidence="1">Uncharacterized protein</fullName>
    </submittedName>
</protein>
<gene>
    <name evidence="1" type="ORF">SAMN05444285_102220</name>
</gene>
<dbReference type="EMBL" id="FOHT01000002">
    <property type="protein sequence ID" value="SES83437.1"/>
    <property type="molecule type" value="Genomic_DNA"/>
</dbReference>
<name>A0A1H9ZQ15_9BACT</name>
<dbReference type="AlphaFoldDB" id="A0A1H9ZQ15"/>
<accession>A0A1H9ZQ15</accession>
<evidence type="ECO:0000313" key="2">
    <source>
        <dbReference type="Proteomes" id="UP000181981"/>
    </source>
</evidence>